<feature type="domain" description="DUF7147" evidence="1">
    <location>
        <begin position="3"/>
        <end position="127"/>
    </location>
</feature>
<comment type="caution">
    <text evidence="2">The sequence shown here is derived from an EMBL/GenBank/DDBJ whole genome shotgun (WGS) entry which is preliminary data.</text>
</comment>
<accession>A0A133KCG4</accession>
<dbReference type="PATRIC" id="fig|1398.22.peg.3378"/>
<name>A0A133KCG4_HEYCO</name>
<dbReference type="Proteomes" id="UP000070376">
    <property type="component" value="Unassembled WGS sequence"/>
</dbReference>
<evidence type="ECO:0000259" key="1">
    <source>
        <dbReference type="Pfam" id="PF23648"/>
    </source>
</evidence>
<dbReference type="InterPro" id="IPR055571">
    <property type="entry name" value="DUF7147"/>
</dbReference>
<protein>
    <recommendedName>
        <fullName evidence="1">DUF7147 domain-containing protein</fullName>
    </recommendedName>
</protein>
<dbReference type="Pfam" id="PF23648">
    <property type="entry name" value="DUF7147"/>
    <property type="match status" value="1"/>
</dbReference>
<proteinExistence type="predicted"/>
<gene>
    <name evidence="2" type="ORF">HMPREF3213_03366</name>
</gene>
<evidence type="ECO:0000313" key="3">
    <source>
        <dbReference type="Proteomes" id="UP000070376"/>
    </source>
</evidence>
<dbReference type="EMBL" id="LRPN01000177">
    <property type="protein sequence ID" value="KWZ77177.1"/>
    <property type="molecule type" value="Genomic_DNA"/>
</dbReference>
<sequence>MKMQQRFIELGNGYTDLFELIELAKANRHRLHGMLALHTIVADQAVTSPVLILKPTDPGEFQALYVCLEGIPDPRVQPNKRYSLFAETAAALGADIVELEVRPSSSFSDKNLFYQYLIGILRMNRLIPPLQ</sequence>
<evidence type="ECO:0000313" key="2">
    <source>
        <dbReference type="EMBL" id="KWZ77177.1"/>
    </source>
</evidence>
<dbReference type="AlphaFoldDB" id="A0A133KCG4"/>
<organism evidence="2 3">
    <name type="scientific">Heyndrickxia coagulans</name>
    <name type="common">Weizmannia coagulans</name>
    <dbReference type="NCBI Taxonomy" id="1398"/>
    <lineage>
        <taxon>Bacteria</taxon>
        <taxon>Bacillati</taxon>
        <taxon>Bacillota</taxon>
        <taxon>Bacilli</taxon>
        <taxon>Bacillales</taxon>
        <taxon>Bacillaceae</taxon>
        <taxon>Heyndrickxia</taxon>
    </lineage>
</organism>
<reference evidence="3" key="1">
    <citation type="submission" date="2016-01" db="EMBL/GenBank/DDBJ databases">
        <authorList>
            <person name="Mitreva M."/>
            <person name="Pepin K.H."/>
            <person name="Mihindukulasuriya K.A."/>
            <person name="Fulton R."/>
            <person name="Fronick C."/>
            <person name="O'Laughlin M."/>
            <person name="Miner T."/>
            <person name="Herter B."/>
            <person name="Rosa B.A."/>
            <person name="Cordes M."/>
            <person name="Tomlinson C."/>
            <person name="Wollam A."/>
            <person name="Palsikar V.B."/>
            <person name="Mardis E.R."/>
            <person name="Wilson R.K."/>
        </authorList>
    </citation>
    <scope>NUCLEOTIDE SEQUENCE [LARGE SCALE GENOMIC DNA]</scope>
    <source>
        <strain evidence="3">GED7749B</strain>
    </source>
</reference>